<dbReference type="GO" id="GO:0061630">
    <property type="term" value="F:ubiquitin protein ligase activity"/>
    <property type="evidence" value="ECO:0007669"/>
    <property type="project" value="TreeGrafter"/>
</dbReference>
<proteinExistence type="predicted"/>
<dbReference type="SUPFAM" id="SSF57850">
    <property type="entry name" value="RING/U-box"/>
    <property type="match status" value="1"/>
</dbReference>
<dbReference type="SMART" id="SM00184">
    <property type="entry name" value="RING"/>
    <property type="match status" value="1"/>
</dbReference>
<keyword evidence="1" id="KW-0479">Metal-binding</keyword>
<keyword evidence="2 4" id="KW-0863">Zinc-finger</keyword>
<dbReference type="GO" id="GO:0006511">
    <property type="term" value="P:ubiquitin-dependent protein catabolic process"/>
    <property type="evidence" value="ECO:0007669"/>
    <property type="project" value="TreeGrafter"/>
</dbReference>
<reference evidence="6 7" key="1">
    <citation type="journal article" date="2016" name="Sci. Rep.">
        <title>The genome sequence of the outbreeding globe artichoke constructed de novo incorporating a phase-aware low-pass sequencing strategy of F1 progeny.</title>
        <authorList>
            <person name="Scaglione D."/>
            <person name="Reyes-Chin-Wo S."/>
            <person name="Acquadro A."/>
            <person name="Froenicke L."/>
            <person name="Portis E."/>
            <person name="Beitel C."/>
            <person name="Tirone M."/>
            <person name="Mauro R."/>
            <person name="Lo Monaco A."/>
            <person name="Mauromicale G."/>
            <person name="Faccioli P."/>
            <person name="Cattivelli L."/>
            <person name="Rieseberg L."/>
            <person name="Michelmore R."/>
            <person name="Lanteri S."/>
        </authorList>
    </citation>
    <scope>NUCLEOTIDE SEQUENCE [LARGE SCALE GENOMIC DNA]</scope>
    <source>
        <strain evidence="6">2C</strain>
    </source>
</reference>
<name>A0A103XHP4_CYNCS</name>
<evidence type="ECO:0000256" key="4">
    <source>
        <dbReference type="PROSITE-ProRule" id="PRU00175"/>
    </source>
</evidence>
<accession>A0A103XHP4</accession>
<dbReference type="InterPro" id="IPR013083">
    <property type="entry name" value="Znf_RING/FYVE/PHD"/>
</dbReference>
<keyword evidence="7" id="KW-1185">Reference proteome</keyword>
<dbReference type="Gramene" id="KVH90913">
    <property type="protein sequence ID" value="KVH90913"/>
    <property type="gene ID" value="Ccrd_007030"/>
</dbReference>
<evidence type="ECO:0000256" key="2">
    <source>
        <dbReference type="ARBA" id="ARBA00022771"/>
    </source>
</evidence>
<sequence length="135" mass="15672">MTTFLSRCPSQYQTFIVTRDFIRSHPATGNCPICMELFVPGNNVKQLLPCGHCFHGRCILRWFSSSNTCPICRLTIPLVEVRPRSRRVSNDRVMNGQSHLIRSDTTVSFGEIRRPIFVWFCQLMELCEALFTNKW</sequence>
<gene>
    <name evidence="6" type="ORF">Ccrd_007030</name>
</gene>
<dbReference type="GO" id="GO:0005634">
    <property type="term" value="C:nucleus"/>
    <property type="evidence" value="ECO:0007669"/>
    <property type="project" value="TreeGrafter"/>
</dbReference>
<evidence type="ECO:0000259" key="5">
    <source>
        <dbReference type="PROSITE" id="PS50089"/>
    </source>
</evidence>
<evidence type="ECO:0000313" key="6">
    <source>
        <dbReference type="EMBL" id="KVH90913.1"/>
    </source>
</evidence>
<organism evidence="6 7">
    <name type="scientific">Cynara cardunculus var. scolymus</name>
    <name type="common">Globe artichoke</name>
    <name type="synonym">Cynara scolymus</name>
    <dbReference type="NCBI Taxonomy" id="59895"/>
    <lineage>
        <taxon>Eukaryota</taxon>
        <taxon>Viridiplantae</taxon>
        <taxon>Streptophyta</taxon>
        <taxon>Embryophyta</taxon>
        <taxon>Tracheophyta</taxon>
        <taxon>Spermatophyta</taxon>
        <taxon>Magnoliopsida</taxon>
        <taxon>eudicotyledons</taxon>
        <taxon>Gunneridae</taxon>
        <taxon>Pentapetalae</taxon>
        <taxon>asterids</taxon>
        <taxon>campanulids</taxon>
        <taxon>Asterales</taxon>
        <taxon>Asteraceae</taxon>
        <taxon>Carduoideae</taxon>
        <taxon>Cardueae</taxon>
        <taxon>Carduinae</taxon>
        <taxon>Cynara</taxon>
    </lineage>
</organism>
<dbReference type="Proteomes" id="UP000243975">
    <property type="component" value="Unassembled WGS sequence"/>
</dbReference>
<dbReference type="OMA" id="HEREQFT"/>
<dbReference type="GO" id="GO:0008270">
    <property type="term" value="F:zinc ion binding"/>
    <property type="evidence" value="ECO:0007669"/>
    <property type="project" value="UniProtKB-KW"/>
</dbReference>
<dbReference type="InterPro" id="IPR001841">
    <property type="entry name" value="Znf_RING"/>
</dbReference>
<evidence type="ECO:0000313" key="7">
    <source>
        <dbReference type="Proteomes" id="UP000243975"/>
    </source>
</evidence>
<dbReference type="PROSITE" id="PS50089">
    <property type="entry name" value="ZF_RING_2"/>
    <property type="match status" value="1"/>
</dbReference>
<keyword evidence="3" id="KW-0862">Zinc</keyword>
<dbReference type="PANTHER" id="PTHR45931:SF3">
    <property type="entry name" value="RING ZINC FINGER-CONTAINING PROTEIN"/>
    <property type="match status" value="1"/>
</dbReference>
<evidence type="ECO:0000256" key="3">
    <source>
        <dbReference type="ARBA" id="ARBA00022833"/>
    </source>
</evidence>
<dbReference type="InterPro" id="IPR051834">
    <property type="entry name" value="RING_finger_E3_ligase"/>
</dbReference>
<dbReference type="EMBL" id="LEKV01005087">
    <property type="protein sequence ID" value="KVH90913.1"/>
    <property type="molecule type" value="Genomic_DNA"/>
</dbReference>
<dbReference type="Pfam" id="PF13639">
    <property type="entry name" value="zf-RING_2"/>
    <property type="match status" value="1"/>
</dbReference>
<evidence type="ECO:0000256" key="1">
    <source>
        <dbReference type="ARBA" id="ARBA00022723"/>
    </source>
</evidence>
<dbReference type="AlphaFoldDB" id="A0A103XHP4"/>
<feature type="domain" description="RING-type" evidence="5">
    <location>
        <begin position="31"/>
        <end position="73"/>
    </location>
</feature>
<dbReference type="Gene3D" id="3.30.40.10">
    <property type="entry name" value="Zinc/RING finger domain, C3HC4 (zinc finger)"/>
    <property type="match status" value="1"/>
</dbReference>
<comment type="caution">
    <text evidence="6">The sequence shown here is derived from an EMBL/GenBank/DDBJ whole genome shotgun (WGS) entry which is preliminary data.</text>
</comment>
<protein>
    <submittedName>
        <fullName evidence="6">Zinc finger, RING/FYVE/PHD-type</fullName>
    </submittedName>
</protein>
<dbReference type="PANTHER" id="PTHR45931">
    <property type="entry name" value="SI:CH211-59O9.10"/>
    <property type="match status" value="1"/>
</dbReference>